<dbReference type="Gene3D" id="3.30.420.10">
    <property type="entry name" value="Ribonuclease H-like superfamily/Ribonuclease H"/>
    <property type="match status" value="1"/>
</dbReference>
<dbReference type="AlphaFoldDB" id="A0A9W9ZI28"/>
<evidence type="ECO:0008006" key="3">
    <source>
        <dbReference type="Google" id="ProtNLM"/>
    </source>
</evidence>
<accession>A0A9W9ZI28</accession>
<feature type="non-terminal residue" evidence="1">
    <location>
        <position position="134"/>
    </location>
</feature>
<organism evidence="1 2">
    <name type="scientific">Desmophyllum pertusum</name>
    <dbReference type="NCBI Taxonomy" id="174260"/>
    <lineage>
        <taxon>Eukaryota</taxon>
        <taxon>Metazoa</taxon>
        <taxon>Cnidaria</taxon>
        <taxon>Anthozoa</taxon>
        <taxon>Hexacorallia</taxon>
        <taxon>Scleractinia</taxon>
        <taxon>Caryophylliina</taxon>
        <taxon>Caryophylliidae</taxon>
        <taxon>Desmophyllum</taxon>
    </lineage>
</organism>
<keyword evidence="2" id="KW-1185">Reference proteome</keyword>
<comment type="caution">
    <text evidence="1">The sequence shown here is derived from an EMBL/GenBank/DDBJ whole genome shotgun (WGS) entry which is preliminary data.</text>
</comment>
<dbReference type="GO" id="GO:0003676">
    <property type="term" value="F:nucleic acid binding"/>
    <property type="evidence" value="ECO:0007669"/>
    <property type="project" value="InterPro"/>
</dbReference>
<proteinExistence type="predicted"/>
<protein>
    <recommendedName>
        <fullName evidence="3">RNase H type-1 domain-containing protein</fullName>
    </recommendedName>
</protein>
<evidence type="ECO:0000313" key="1">
    <source>
        <dbReference type="EMBL" id="KAJ7381364.1"/>
    </source>
</evidence>
<gene>
    <name evidence="1" type="ORF">OS493_001496</name>
</gene>
<dbReference type="SUPFAM" id="SSF53098">
    <property type="entry name" value="Ribonuclease H-like"/>
    <property type="match status" value="1"/>
</dbReference>
<name>A0A9W9ZI28_9CNID</name>
<reference evidence="1" key="1">
    <citation type="submission" date="2023-01" db="EMBL/GenBank/DDBJ databases">
        <title>Genome assembly of the deep-sea coral Lophelia pertusa.</title>
        <authorList>
            <person name="Herrera S."/>
            <person name="Cordes E."/>
        </authorList>
    </citation>
    <scope>NUCLEOTIDE SEQUENCE</scope>
    <source>
        <strain evidence="1">USNM1676648</strain>
        <tissue evidence="1">Polyp</tissue>
    </source>
</reference>
<dbReference type="InterPro" id="IPR036397">
    <property type="entry name" value="RNaseH_sf"/>
</dbReference>
<evidence type="ECO:0000313" key="2">
    <source>
        <dbReference type="Proteomes" id="UP001163046"/>
    </source>
</evidence>
<dbReference type="Proteomes" id="UP001163046">
    <property type="component" value="Unassembled WGS sequence"/>
</dbReference>
<sequence length="134" mass="15231">MRNNTTEEDRVVVLTDSLSLVTRLKCGLVREHWVQTICNIKADYHTTYIPGHAGIWYNETADQLAGAAEPIGPIQLHPSDVRNRMKETVRENPPPRTTWWSLSRMESADIKFGHGANQRLRGKATRIITQRVLG</sequence>
<dbReference type="EMBL" id="MU826350">
    <property type="protein sequence ID" value="KAJ7381364.1"/>
    <property type="molecule type" value="Genomic_DNA"/>
</dbReference>
<dbReference type="OrthoDB" id="10573024at2759"/>
<dbReference type="InterPro" id="IPR012337">
    <property type="entry name" value="RNaseH-like_sf"/>
</dbReference>